<reference evidence="1 2" key="1">
    <citation type="submission" date="2017-04" db="EMBL/GenBank/DDBJ databases">
        <authorList>
            <person name="Afonso C.L."/>
            <person name="Miller P.J."/>
            <person name="Scott M.A."/>
            <person name="Spackman E."/>
            <person name="Goraichik I."/>
            <person name="Dimitrov K.M."/>
            <person name="Suarez D.L."/>
            <person name="Swayne D.E."/>
        </authorList>
    </citation>
    <scope>NUCLEOTIDE SEQUENCE [LARGE SCALE GENOMIC DNA]</scope>
    <source>
        <strain evidence="1 2">DSM 12555</strain>
    </source>
</reference>
<dbReference type="Proteomes" id="UP000192468">
    <property type="component" value="Unassembled WGS sequence"/>
</dbReference>
<dbReference type="EMBL" id="FWXH01000002">
    <property type="protein sequence ID" value="SMC17052.1"/>
    <property type="molecule type" value="Genomic_DNA"/>
</dbReference>
<sequence>MSKVTLLVIDMQKNCKEATHCKASFEKAVEYINGIHLLRSVVSYEALEYFL</sequence>
<dbReference type="AlphaFoldDB" id="A0A1W1WZ99"/>
<keyword evidence="2" id="KW-1185">Reference proteome</keyword>
<protein>
    <recommendedName>
        <fullName evidence="3">Isochorismatase family protein</fullName>
    </recommendedName>
</protein>
<proteinExistence type="predicted"/>
<evidence type="ECO:0008006" key="3">
    <source>
        <dbReference type="Google" id="ProtNLM"/>
    </source>
</evidence>
<evidence type="ECO:0000313" key="1">
    <source>
        <dbReference type="EMBL" id="SMC17052.1"/>
    </source>
</evidence>
<name>A0A1W1WZ99_9CLOT</name>
<accession>A0A1W1WZ99</accession>
<dbReference type="RefSeq" id="WP_176212562.1">
    <property type="nucleotide sequence ID" value="NZ_FWXH01000002.1"/>
</dbReference>
<evidence type="ECO:0000313" key="2">
    <source>
        <dbReference type="Proteomes" id="UP000192468"/>
    </source>
</evidence>
<organism evidence="1 2">
    <name type="scientific">Clostridium acidisoli DSM 12555</name>
    <dbReference type="NCBI Taxonomy" id="1121291"/>
    <lineage>
        <taxon>Bacteria</taxon>
        <taxon>Bacillati</taxon>
        <taxon>Bacillota</taxon>
        <taxon>Clostridia</taxon>
        <taxon>Eubacteriales</taxon>
        <taxon>Clostridiaceae</taxon>
        <taxon>Clostridium</taxon>
    </lineage>
</organism>
<gene>
    <name evidence="1" type="ORF">SAMN02745134_00222</name>
</gene>